<dbReference type="AlphaFoldDB" id="A0AAV5U1B6"/>
<dbReference type="InterPro" id="IPR000215">
    <property type="entry name" value="Serpin_fam"/>
</dbReference>
<reference evidence="3" key="1">
    <citation type="submission" date="2023-10" db="EMBL/GenBank/DDBJ databases">
        <title>Genome assembly of Pristionchus species.</title>
        <authorList>
            <person name="Yoshida K."/>
            <person name="Sommer R.J."/>
        </authorList>
    </citation>
    <scope>NUCLEOTIDE SEQUENCE</scope>
    <source>
        <strain evidence="3">RS0144</strain>
    </source>
</reference>
<dbReference type="EMBL" id="BTSX01000005">
    <property type="protein sequence ID" value="GMT00268.1"/>
    <property type="molecule type" value="Genomic_DNA"/>
</dbReference>
<dbReference type="GO" id="GO:0005615">
    <property type="term" value="C:extracellular space"/>
    <property type="evidence" value="ECO:0007669"/>
    <property type="project" value="InterPro"/>
</dbReference>
<dbReference type="PANTHER" id="PTHR11461">
    <property type="entry name" value="SERINE PROTEASE INHIBITOR, SERPIN"/>
    <property type="match status" value="1"/>
</dbReference>
<proteinExistence type="inferred from homology"/>
<dbReference type="Gene3D" id="2.30.39.10">
    <property type="entry name" value="Alpha-1-antitrypsin, domain 1"/>
    <property type="match status" value="1"/>
</dbReference>
<dbReference type="SUPFAM" id="SSF56574">
    <property type="entry name" value="Serpins"/>
    <property type="match status" value="1"/>
</dbReference>
<dbReference type="Proteomes" id="UP001432027">
    <property type="component" value="Unassembled WGS sequence"/>
</dbReference>
<protein>
    <recommendedName>
        <fullName evidence="2">Serpin domain-containing protein</fullName>
    </recommendedName>
</protein>
<dbReference type="InterPro" id="IPR023796">
    <property type="entry name" value="Serpin_dom"/>
</dbReference>
<dbReference type="PANTHER" id="PTHR11461:SF211">
    <property type="entry name" value="GH10112P-RELATED"/>
    <property type="match status" value="1"/>
</dbReference>
<gene>
    <name evidence="3" type="ORF">PENTCL1PPCAC_22442</name>
</gene>
<dbReference type="Gene3D" id="3.30.497.10">
    <property type="entry name" value="Antithrombin, subunit I, domain 2"/>
    <property type="match status" value="1"/>
</dbReference>
<evidence type="ECO:0000313" key="4">
    <source>
        <dbReference type="Proteomes" id="UP001432027"/>
    </source>
</evidence>
<dbReference type="InterPro" id="IPR042178">
    <property type="entry name" value="Serpin_sf_1"/>
</dbReference>
<organism evidence="3 4">
    <name type="scientific">Pristionchus entomophagus</name>
    <dbReference type="NCBI Taxonomy" id="358040"/>
    <lineage>
        <taxon>Eukaryota</taxon>
        <taxon>Metazoa</taxon>
        <taxon>Ecdysozoa</taxon>
        <taxon>Nematoda</taxon>
        <taxon>Chromadorea</taxon>
        <taxon>Rhabditida</taxon>
        <taxon>Rhabditina</taxon>
        <taxon>Diplogasteromorpha</taxon>
        <taxon>Diplogasteroidea</taxon>
        <taxon>Neodiplogasteridae</taxon>
        <taxon>Pristionchus</taxon>
    </lineage>
</organism>
<comment type="similarity">
    <text evidence="1">Belongs to the serpin family.</text>
</comment>
<evidence type="ECO:0000313" key="3">
    <source>
        <dbReference type="EMBL" id="GMT00268.1"/>
    </source>
</evidence>
<evidence type="ECO:0000259" key="2">
    <source>
        <dbReference type="Pfam" id="PF00079"/>
    </source>
</evidence>
<keyword evidence="4" id="KW-1185">Reference proteome</keyword>
<name>A0AAV5U1B6_9BILA</name>
<feature type="non-terminal residue" evidence="3">
    <location>
        <position position="1"/>
    </location>
</feature>
<dbReference type="GO" id="GO:0004867">
    <property type="term" value="F:serine-type endopeptidase inhibitor activity"/>
    <property type="evidence" value="ECO:0007669"/>
    <property type="project" value="InterPro"/>
</dbReference>
<sequence length="103" mass="11172">LANILKGAEDDFVNIYIPKFKINSELDGVSVLKELGVQKVFGNEADLSKISSLPLSISTINHSTAIETDEFGTEAASVNVVECLIGDSLEEPPSLVFDRPFLF</sequence>
<dbReference type="InterPro" id="IPR036186">
    <property type="entry name" value="Serpin_sf"/>
</dbReference>
<dbReference type="InterPro" id="IPR042185">
    <property type="entry name" value="Serpin_sf_2"/>
</dbReference>
<accession>A0AAV5U1B6</accession>
<feature type="non-terminal residue" evidence="3">
    <location>
        <position position="103"/>
    </location>
</feature>
<dbReference type="Pfam" id="PF00079">
    <property type="entry name" value="Serpin"/>
    <property type="match status" value="1"/>
</dbReference>
<evidence type="ECO:0000256" key="1">
    <source>
        <dbReference type="ARBA" id="ARBA00009500"/>
    </source>
</evidence>
<comment type="caution">
    <text evidence="3">The sequence shown here is derived from an EMBL/GenBank/DDBJ whole genome shotgun (WGS) entry which is preliminary data.</text>
</comment>
<feature type="domain" description="Serpin" evidence="2">
    <location>
        <begin position="10"/>
        <end position="103"/>
    </location>
</feature>